<organism evidence="5 6">
    <name type="scientific">Lithohypha guttulata</name>
    <dbReference type="NCBI Taxonomy" id="1690604"/>
    <lineage>
        <taxon>Eukaryota</taxon>
        <taxon>Fungi</taxon>
        <taxon>Dikarya</taxon>
        <taxon>Ascomycota</taxon>
        <taxon>Pezizomycotina</taxon>
        <taxon>Eurotiomycetes</taxon>
        <taxon>Chaetothyriomycetidae</taxon>
        <taxon>Chaetothyriales</taxon>
        <taxon>Trichomeriaceae</taxon>
        <taxon>Lithohypha</taxon>
    </lineage>
</organism>
<dbReference type="PANTHER" id="PTHR35859">
    <property type="entry name" value="NONSELECTIVE CATION CHANNEL PROTEIN"/>
    <property type="match status" value="1"/>
</dbReference>
<feature type="transmembrane region" description="Helical" evidence="2">
    <location>
        <begin position="381"/>
        <end position="403"/>
    </location>
</feature>
<feature type="domain" description="Calcium channel YVC1-like C-terminal transmembrane" evidence="4">
    <location>
        <begin position="325"/>
        <end position="627"/>
    </location>
</feature>
<evidence type="ECO:0000313" key="5">
    <source>
        <dbReference type="EMBL" id="KAK5092758.1"/>
    </source>
</evidence>
<dbReference type="Proteomes" id="UP001345013">
    <property type="component" value="Unassembled WGS sequence"/>
</dbReference>
<dbReference type="Pfam" id="PF23190">
    <property type="entry name" value="LHD_TRPY1"/>
    <property type="match status" value="1"/>
</dbReference>
<evidence type="ECO:0000259" key="3">
    <source>
        <dbReference type="Pfam" id="PF23190"/>
    </source>
</evidence>
<keyword evidence="2" id="KW-0812">Transmembrane</keyword>
<dbReference type="InterPro" id="IPR056336">
    <property type="entry name" value="YVC1_C"/>
</dbReference>
<feature type="region of interest" description="Disordered" evidence="1">
    <location>
        <begin position="1"/>
        <end position="42"/>
    </location>
</feature>
<feature type="transmembrane region" description="Helical" evidence="2">
    <location>
        <begin position="509"/>
        <end position="536"/>
    </location>
</feature>
<dbReference type="EMBL" id="JAVRRG010000053">
    <property type="protein sequence ID" value="KAK5092758.1"/>
    <property type="molecule type" value="Genomic_DNA"/>
</dbReference>
<sequence>MSRRSTLPGYRPDPPRRFSSHLRQHRISPSSSGYGTIGPNNHFRYRSNSELEHLLEEQHEEDEHADSDGLYPPHGCWTADQGSPPAGTDLYGHDDWPIYHNIHKIRLEIINSVDDPYSLDQLKAPRMNISVVRPLVDQFYDTQDLSIVYCLLVNRTQFIREQAFATHHQTVNLTRALLCEIVAEKVLRRYNEHNPGPKGLLKLANILVAGFEPFQNAPEDVVKDNHHVLQYMRQKGGKDERTMTALEVAIVSESKSFLASSACQKVVDAIYLGKVVYTPNSFIDILPDYWKKRPISLYDPRRGPFLNQYRLAVPRTRNVIEIGQFLVLLVLYLIVMEQRNTRSTVDYNSLEAVFDLYTWGWILDQIASMLEHGWSVYSQNLWSFLDVMFSLLFLFYFGVRMYALGGSGSVDSEEWARLALDALSCCAPIMIPRLAFNLLSENLVFLCLRDMLANFIALVALASWCFIGFLLSLKWLHNGVHQPVTIGKWMIWIWFGLDGTGIDKSTDFHWLLGPGIMILFAFLGNTLFVTILVSMLSNTFSNISANAVQEMQYRRSVLTFEGVKADALFAFMPPLNLLAVCTLLPAKSILSPHWFHKVNVFAVKTVNAPLLAAISLYERRTLWVSSKYKRMKPREVDWRRLNGPSAIATSWWNRTFQFWDLSRFSAHGDIQTVFDSVPTLPVQDGEAEHDREGIGRSLRERFNKQFDPKKKLSQQTSLEDLKKSMVTSSSSAAATLKQEFNTDSDGDDDDDDAPHGYKKMRKGTRKDSIMDFHAENPDLAEANARLHKLEESVHKIEALLMQLVGSGQTAENVLEEDDVRPLAGE</sequence>
<dbReference type="InterPro" id="IPR052971">
    <property type="entry name" value="TRP_calcium_channel"/>
</dbReference>
<gene>
    <name evidence="5" type="ORF">LTR24_004950</name>
</gene>
<feature type="domain" description="YVC1 N-terminal linker helical" evidence="3">
    <location>
        <begin position="102"/>
        <end position="284"/>
    </location>
</feature>
<feature type="region of interest" description="Disordered" evidence="1">
    <location>
        <begin position="730"/>
        <end position="764"/>
    </location>
</feature>
<dbReference type="PANTHER" id="PTHR35859:SF1">
    <property type="entry name" value="NONSELECTIVE CATION CHANNEL PROTEIN"/>
    <property type="match status" value="1"/>
</dbReference>
<comment type="caution">
    <text evidence="5">The sequence shown here is derived from an EMBL/GenBank/DDBJ whole genome shotgun (WGS) entry which is preliminary data.</text>
</comment>
<dbReference type="InterPro" id="IPR056337">
    <property type="entry name" value="LHD_YVC1"/>
</dbReference>
<dbReference type="Pfam" id="PF23317">
    <property type="entry name" value="YVC1_C"/>
    <property type="match status" value="1"/>
</dbReference>
<reference evidence="5 6" key="1">
    <citation type="submission" date="2023-08" db="EMBL/GenBank/DDBJ databases">
        <title>Black Yeasts Isolated from many extreme environments.</title>
        <authorList>
            <person name="Coleine C."/>
            <person name="Stajich J.E."/>
            <person name="Selbmann L."/>
        </authorList>
    </citation>
    <scope>NUCLEOTIDE SEQUENCE [LARGE SCALE GENOMIC DNA]</scope>
    <source>
        <strain evidence="5 6">CCFEE 5885</strain>
    </source>
</reference>
<evidence type="ECO:0000259" key="4">
    <source>
        <dbReference type="Pfam" id="PF23317"/>
    </source>
</evidence>
<feature type="compositionally biased region" description="Acidic residues" evidence="1">
    <location>
        <begin position="742"/>
        <end position="752"/>
    </location>
</feature>
<name>A0ABR0KAX8_9EURO</name>
<evidence type="ECO:0000256" key="2">
    <source>
        <dbReference type="SAM" id="Phobius"/>
    </source>
</evidence>
<feature type="transmembrane region" description="Helical" evidence="2">
    <location>
        <begin position="319"/>
        <end position="336"/>
    </location>
</feature>
<feature type="region of interest" description="Disordered" evidence="1">
    <location>
        <begin position="57"/>
        <end position="79"/>
    </location>
</feature>
<evidence type="ECO:0008006" key="7">
    <source>
        <dbReference type="Google" id="ProtNLM"/>
    </source>
</evidence>
<keyword evidence="2" id="KW-0472">Membrane</keyword>
<evidence type="ECO:0000313" key="6">
    <source>
        <dbReference type="Proteomes" id="UP001345013"/>
    </source>
</evidence>
<feature type="transmembrane region" description="Helical" evidence="2">
    <location>
        <begin position="451"/>
        <end position="473"/>
    </location>
</feature>
<evidence type="ECO:0000256" key="1">
    <source>
        <dbReference type="SAM" id="MobiDB-lite"/>
    </source>
</evidence>
<accession>A0ABR0KAX8</accession>
<keyword evidence="6" id="KW-1185">Reference proteome</keyword>
<keyword evidence="2" id="KW-1133">Transmembrane helix</keyword>
<feature type="region of interest" description="Disordered" evidence="1">
    <location>
        <begin position="806"/>
        <end position="825"/>
    </location>
</feature>
<proteinExistence type="predicted"/>
<protein>
    <recommendedName>
        <fullName evidence="7">Calcium channel YVC1</fullName>
    </recommendedName>
</protein>